<dbReference type="RefSeq" id="WP_099555960.1">
    <property type="nucleotide sequence ID" value="NZ_LT960614.1"/>
</dbReference>
<feature type="domain" description="6-phosphogluconate dehydrogenase NADP-binding" evidence="6">
    <location>
        <begin position="3"/>
        <end position="160"/>
    </location>
</feature>
<dbReference type="AlphaFoldDB" id="A0A2C9D5H9"/>
<keyword evidence="3" id="KW-0520">NAD</keyword>
<dbReference type="InterPro" id="IPR002204">
    <property type="entry name" value="3-OH-isobutyrate_DH-rel_CS"/>
</dbReference>
<evidence type="ECO:0000313" key="9">
    <source>
        <dbReference type="Proteomes" id="UP000223606"/>
    </source>
</evidence>
<organism evidence="8 9">
    <name type="scientific">Hartmannibacter diazotrophicus</name>
    <dbReference type="NCBI Taxonomy" id="1482074"/>
    <lineage>
        <taxon>Bacteria</taxon>
        <taxon>Pseudomonadati</taxon>
        <taxon>Pseudomonadota</taxon>
        <taxon>Alphaproteobacteria</taxon>
        <taxon>Hyphomicrobiales</taxon>
        <taxon>Pleomorphomonadaceae</taxon>
        <taxon>Hartmannibacter</taxon>
    </lineage>
</organism>
<dbReference type="GO" id="GO:0016054">
    <property type="term" value="P:organic acid catabolic process"/>
    <property type="evidence" value="ECO:0007669"/>
    <property type="project" value="UniProtKB-ARBA"/>
</dbReference>
<dbReference type="PANTHER" id="PTHR43060">
    <property type="entry name" value="3-HYDROXYISOBUTYRATE DEHYDROGENASE-LIKE 1, MITOCHONDRIAL-RELATED"/>
    <property type="match status" value="1"/>
</dbReference>
<dbReference type="Proteomes" id="UP000223606">
    <property type="component" value="Chromosome 1"/>
</dbReference>
<dbReference type="GO" id="GO:0008442">
    <property type="term" value="F:3-hydroxyisobutyrate dehydrogenase activity"/>
    <property type="evidence" value="ECO:0007669"/>
    <property type="project" value="UniProtKB-EC"/>
</dbReference>
<dbReference type="InterPro" id="IPR015815">
    <property type="entry name" value="HIBADH-related"/>
</dbReference>
<sequence length="287" mass="29248">MTRIAFLGLGAMGARMAANLIEAGNDLTVWNRDPQKAEPLAALGASVAATPRAAAEGADVVIAMVRDDDASRAIWTDPETGALAGMSGNALAVECSTLSLEWTRMLAAACGEAGIDFVDAPLAGSRPQAEAKALIFFAGGEAECVARAEKVLLGTGSALHHAGPAGAGMAVKLAVNTLLGLQVAAMAELTETLRSEGLDPSQALTIIGATPVCAPAAKVAAEMMLSDRFAPLFPVDLVAKDLGYSLEAAGGGRLAPLTKATLDVYRAAGEAGYGSDHMSAVVKLYRR</sequence>
<keyword evidence="5" id="KW-0732">Signal</keyword>
<dbReference type="EMBL" id="LT960614">
    <property type="protein sequence ID" value="SON55450.1"/>
    <property type="molecule type" value="Genomic_DNA"/>
</dbReference>
<dbReference type="GO" id="GO:0051287">
    <property type="term" value="F:NAD binding"/>
    <property type="evidence" value="ECO:0007669"/>
    <property type="project" value="InterPro"/>
</dbReference>
<dbReference type="InterPro" id="IPR029154">
    <property type="entry name" value="HIBADH-like_NADP-bd"/>
</dbReference>
<evidence type="ECO:0000256" key="2">
    <source>
        <dbReference type="ARBA" id="ARBA00023002"/>
    </source>
</evidence>
<feature type="domain" description="3-hydroxyisobutyrate dehydrogenase-like NAD-binding" evidence="7">
    <location>
        <begin position="166"/>
        <end position="285"/>
    </location>
</feature>
<keyword evidence="9" id="KW-1185">Reference proteome</keyword>
<feature type="chain" id="PRO_5012496988" evidence="5">
    <location>
        <begin position="18"/>
        <end position="287"/>
    </location>
</feature>
<comment type="similarity">
    <text evidence="1">Belongs to the HIBADH-related family.</text>
</comment>
<protein>
    <submittedName>
        <fullName evidence="8">3-hydroxyisobutyrate dehydrogenase</fullName>
        <ecNumber evidence="8">1.1.1.31</ecNumber>
    </submittedName>
</protein>
<reference evidence="9" key="1">
    <citation type="submission" date="2017-09" db="EMBL/GenBank/DDBJ databases">
        <title>Genome sequence of Nannocystis excedens DSM 71.</title>
        <authorList>
            <person name="Blom J."/>
        </authorList>
    </citation>
    <scope>NUCLEOTIDE SEQUENCE [LARGE SCALE GENOMIC DNA]</scope>
    <source>
        <strain evidence="9">type strain: E19</strain>
    </source>
</reference>
<dbReference type="Pfam" id="PF14833">
    <property type="entry name" value="NAD_binding_11"/>
    <property type="match status" value="1"/>
</dbReference>
<dbReference type="GO" id="GO:0050661">
    <property type="term" value="F:NADP binding"/>
    <property type="evidence" value="ECO:0007669"/>
    <property type="project" value="InterPro"/>
</dbReference>
<feature type="signal peptide" evidence="5">
    <location>
        <begin position="1"/>
        <end position="17"/>
    </location>
</feature>
<evidence type="ECO:0000256" key="5">
    <source>
        <dbReference type="SAM" id="SignalP"/>
    </source>
</evidence>
<dbReference type="OrthoDB" id="9812907at2"/>
<evidence type="ECO:0000256" key="3">
    <source>
        <dbReference type="ARBA" id="ARBA00023027"/>
    </source>
</evidence>
<keyword evidence="2 8" id="KW-0560">Oxidoreductase</keyword>
<evidence type="ECO:0000256" key="1">
    <source>
        <dbReference type="ARBA" id="ARBA00009080"/>
    </source>
</evidence>
<dbReference type="SUPFAM" id="SSF51735">
    <property type="entry name" value="NAD(P)-binding Rossmann-fold domains"/>
    <property type="match status" value="1"/>
</dbReference>
<dbReference type="PANTHER" id="PTHR43060:SF15">
    <property type="entry name" value="3-HYDROXYISOBUTYRATE DEHYDROGENASE-LIKE 1, MITOCHONDRIAL-RELATED"/>
    <property type="match status" value="1"/>
</dbReference>
<dbReference type="PIRSF" id="PIRSF000103">
    <property type="entry name" value="HIBADH"/>
    <property type="match status" value="1"/>
</dbReference>
<dbReference type="InterPro" id="IPR006115">
    <property type="entry name" value="6PGDH_NADP-bd"/>
</dbReference>
<dbReference type="InterPro" id="IPR008927">
    <property type="entry name" value="6-PGluconate_DH-like_C_sf"/>
</dbReference>
<evidence type="ECO:0000259" key="6">
    <source>
        <dbReference type="Pfam" id="PF03446"/>
    </source>
</evidence>
<accession>A0A2C9D5H9</accession>
<feature type="active site" evidence="4">
    <location>
        <position position="172"/>
    </location>
</feature>
<dbReference type="Pfam" id="PF03446">
    <property type="entry name" value="NAD_binding_2"/>
    <property type="match status" value="1"/>
</dbReference>
<evidence type="ECO:0000313" key="8">
    <source>
        <dbReference type="EMBL" id="SON55450.1"/>
    </source>
</evidence>
<dbReference type="SUPFAM" id="SSF48179">
    <property type="entry name" value="6-phosphogluconate dehydrogenase C-terminal domain-like"/>
    <property type="match status" value="1"/>
</dbReference>
<dbReference type="EC" id="1.1.1.31" evidence="8"/>
<evidence type="ECO:0000256" key="4">
    <source>
        <dbReference type="PIRSR" id="PIRSR000103-1"/>
    </source>
</evidence>
<name>A0A2C9D5H9_9HYPH</name>
<dbReference type="PROSITE" id="PS00895">
    <property type="entry name" value="3_HYDROXYISOBUT_DH"/>
    <property type="match status" value="1"/>
</dbReference>
<dbReference type="InterPro" id="IPR013328">
    <property type="entry name" value="6PGD_dom2"/>
</dbReference>
<dbReference type="Gene3D" id="3.40.50.720">
    <property type="entry name" value="NAD(P)-binding Rossmann-like Domain"/>
    <property type="match status" value="1"/>
</dbReference>
<dbReference type="KEGG" id="hdi:HDIA_1909"/>
<dbReference type="InterPro" id="IPR036291">
    <property type="entry name" value="NAD(P)-bd_dom_sf"/>
</dbReference>
<gene>
    <name evidence="8" type="primary">mmsB_1</name>
    <name evidence="8" type="ORF">HDIA_1909</name>
</gene>
<proteinExistence type="inferred from homology"/>
<dbReference type="Gene3D" id="1.10.1040.10">
    <property type="entry name" value="N-(1-d-carboxylethyl)-l-norvaline Dehydrogenase, domain 2"/>
    <property type="match status" value="1"/>
</dbReference>
<evidence type="ECO:0000259" key="7">
    <source>
        <dbReference type="Pfam" id="PF14833"/>
    </source>
</evidence>